<sequence length="96" mass="10275">MEYSTSTPKAGPDQAATSAKPWPRQTAGVPGHGWAMAWPHCMVHGLTTSCGLATSCGLCLGRIAWLDGHVRKAVVGRARWPHGCFFSRLVRLCDAA</sequence>
<proteinExistence type="predicted"/>
<dbReference type="AlphaFoldDB" id="A0ABD1ZS31"/>
<dbReference type="EMBL" id="JBHFFA010000001">
    <property type="protein sequence ID" value="KAL2652969.1"/>
    <property type="molecule type" value="Genomic_DNA"/>
</dbReference>
<protein>
    <submittedName>
        <fullName evidence="2">Uncharacterized protein</fullName>
    </submittedName>
</protein>
<evidence type="ECO:0000256" key="1">
    <source>
        <dbReference type="SAM" id="MobiDB-lite"/>
    </source>
</evidence>
<accession>A0ABD1ZS31</accession>
<dbReference type="Proteomes" id="UP001605036">
    <property type="component" value="Unassembled WGS sequence"/>
</dbReference>
<name>A0ABD1ZS31_9MARC</name>
<organism evidence="2 3">
    <name type="scientific">Riccia fluitans</name>
    <dbReference type="NCBI Taxonomy" id="41844"/>
    <lineage>
        <taxon>Eukaryota</taxon>
        <taxon>Viridiplantae</taxon>
        <taxon>Streptophyta</taxon>
        <taxon>Embryophyta</taxon>
        <taxon>Marchantiophyta</taxon>
        <taxon>Marchantiopsida</taxon>
        <taxon>Marchantiidae</taxon>
        <taxon>Marchantiales</taxon>
        <taxon>Ricciaceae</taxon>
        <taxon>Riccia</taxon>
    </lineage>
</organism>
<evidence type="ECO:0000313" key="2">
    <source>
        <dbReference type="EMBL" id="KAL2652969.1"/>
    </source>
</evidence>
<gene>
    <name evidence="2" type="ORF">R1flu_021097</name>
</gene>
<evidence type="ECO:0000313" key="3">
    <source>
        <dbReference type="Proteomes" id="UP001605036"/>
    </source>
</evidence>
<feature type="region of interest" description="Disordered" evidence="1">
    <location>
        <begin position="1"/>
        <end position="27"/>
    </location>
</feature>
<keyword evidence="3" id="KW-1185">Reference proteome</keyword>
<reference evidence="2 3" key="1">
    <citation type="submission" date="2024-09" db="EMBL/GenBank/DDBJ databases">
        <title>Chromosome-scale assembly of Riccia fluitans.</title>
        <authorList>
            <person name="Paukszto L."/>
            <person name="Sawicki J."/>
            <person name="Karawczyk K."/>
            <person name="Piernik-Szablinska J."/>
            <person name="Szczecinska M."/>
            <person name="Mazdziarz M."/>
        </authorList>
    </citation>
    <scope>NUCLEOTIDE SEQUENCE [LARGE SCALE GENOMIC DNA]</scope>
    <source>
        <strain evidence="2">Rf_01</strain>
        <tissue evidence="2">Aerial parts of the thallus</tissue>
    </source>
</reference>
<comment type="caution">
    <text evidence="2">The sequence shown here is derived from an EMBL/GenBank/DDBJ whole genome shotgun (WGS) entry which is preliminary data.</text>
</comment>